<dbReference type="PROSITE" id="PS00455">
    <property type="entry name" value="AMP_BINDING"/>
    <property type="match status" value="1"/>
</dbReference>
<evidence type="ECO:0000259" key="2">
    <source>
        <dbReference type="Pfam" id="PF13193"/>
    </source>
</evidence>
<organism evidence="3 4">
    <name type="scientific">Corynebacterium variabile</name>
    <dbReference type="NCBI Taxonomy" id="1727"/>
    <lineage>
        <taxon>Bacteria</taxon>
        <taxon>Bacillati</taxon>
        <taxon>Actinomycetota</taxon>
        <taxon>Actinomycetes</taxon>
        <taxon>Mycobacteriales</taxon>
        <taxon>Corynebacteriaceae</taxon>
        <taxon>Corynebacterium</taxon>
    </lineage>
</organism>
<dbReference type="InterPro" id="IPR045851">
    <property type="entry name" value="AMP-bd_C_sf"/>
</dbReference>
<comment type="caution">
    <text evidence="3">The sequence shown here is derived from an EMBL/GenBank/DDBJ whole genome shotgun (WGS) entry which is preliminary data.</text>
</comment>
<evidence type="ECO:0000259" key="1">
    <source>
        <dbReference type="Pfam" id="PF00501"/>
    </source>
</evidence>
<dbReference type="GO" id="GO:0005737">
    <property type="term" value="C:cytoplasm"/>
    <property type="evidence" value="ECO:0007669"/>
    <property type="project" value="TreeGrafter"/>
</dbReference>
<dbReference type="InterPro" id="IPR020845">
    <property type="entry name" value="AMP-binding_CS"/>
</dbReference>
<dbReference type="GO" id="GO:0043041">
    <property type="term" value="P:amino acid activation for nonribosomal peptide biosynthetic process"/>
    <property type="evidence" value="ECO:0007669"/>
    <property type="project" value="TreeGrafter"/>
</dbReference>
<dbReference type="Gene3D" id="3.30.300.30">
    <property type="match status" value="1"/>
</dbReference>
<feature type="domain" description="AMP-binding enzyme C-terminal" evidence="2">
    <location>
        <begin position="494"/>
        <end position="571"/>
    </location>
</feature>
<dbReference type="GO" id="GO:0031177">
    <property type="term" value="F:phosphopantetheine binding"/>
    <property type="evidence" value="ECO:0007669"/>
    <property type="project" value="TreeGrafter"/>
</dbReference>
<dbReference type="InterPro" id="IPR025110">
    <property type="entry name" value="AMP-bd_C"/>
</dbReference>
<evidence type="ECO:0008006" key="5">
    <source>
        <dbReference type="Google" id="ProtNLM"/>
    </source>
</evidence>
<dbReference type="InterPro" id="IPR000873">
    <property type="entry name" value="AMP-dep_synth/lig_dom"/>
</dbReference>
<dbReference type="RefSeq" id="WP_141330046.1">
    <property type="nucleotide sequence ID" value="NZ_BJNT01000013.1"/>
</dbReference>
<dbReference type="PANTHER" id="PTHR45527">
    <property type="entry name" value="NONRIBOSOMAL PEPTIDE SYNTHETASE"/>
    <property type="match status" value="1"/>
</dbReference>
<dbReference type="InterPro" id="IPR042099">
    <property type="entry name" value="ANL_N_sf"/>
</dbReference>
<dbReference type="Proteomes" id="UP000319986">
    <property type="component" value="Unassembled WGS sequence"/>
</dbReference>
<name>A0A4Y4C3M1_9CORY</name>
<dbReference type="Gene3D" id="3.40.50.12780">
    <property type="entry name" value="N-terminal domain of ligase-like"/>
    <property type="match status" value="1"/>
</dbReference>
<dbReference type="Pfam" id="PF13193">
    <property type="entry name" value="AMP-binding_C"/>
    <property type="match status" value="1"/>
</dbReference>
<reference evidence="3 4" key="1">
    <citation type="submission" date="2019-06" db="EMBL/GenBank/DDBJ databases">
        <title>Whole genome shotgun sequence of Corynebacterium variabile NBRC 15286.</title>
        <authorList>
            <person name="Hosoyama A."/>
            <person name="Uohara A."/>
            <person name="Ohji S."/>
            <person name="Ichikawa N."/>
        </authorList>
    </citation>
    <scope>NUCLEOTIDE SEQUENCE [LARGE SCALE GENOMIC DNA]</scope>
    <source>
        <strain evidence="3 4">NBRC 15286</strain>
    </source>
</reference>
<dbReference type="AlphaFoldDB" id="A0A4Y4C3M1"/>
<dbReference type="GeneID" id="82887840"/>
<dbReference type="EMBL" id="BJNT01000013">
    <property type="protein sequence ID" value="GEC86399.1"/>
    <property type="molecule type" value="Genomic_DNA"/>
</dbReference>
<feature type="domain" description="AMP-dependent synthetase/ligase" evidence="1">
    <location>
        <begin position="38"/>
        <end position="432"/>
    </location>
</feature>
<dbReference type="SUPFAM" id="SSF56801">
    <property type="entry name" value="Acetyl-CoA synthetase-like"/>
    <property type="match status" value="1"/>
</dbReference>
<dbReference type="NCBIfam" id="TIGR01733">
    <property type="entry name" value="AA-adenyl-dom"/>
    <property type="match status" value="1"/>
</dbReference>
<dbReference type="PANTHER" id="PTHR45527:SF1">
    <property type="entry name" value="FATTY ACID SYNTHASE"/>
    <property type="match status" value="1"/>
</dbReference>
<dbReference type="GO" id="GO:0044550">
    <property type="term" value="P:secondary metabolite biosynthetic process"/>
    <property type="evidence" value="ECO:0007669"/>
    <property type="project" value="TreeGrafter"/>
</dbReference>
<protein>
    <recommendedName>
        <fullName evidence="5">Amino acid adenylation domain-containing protein</fullName>
    </recommendedName>
</protein>
<gene>
    <name evidence="3" type="ORF">CVA01_17130</name>
</gene>
<dbReference type="InterPro" id="IPR010071">
    <property type="entry name" value="AA_adenyl_dom"/>
</dbReference>
<dbReference type="CDD" id="cd05930">
    <property type="entry name" value="A_NRPS"/>
    <property type="match status" value="1"/>
</dbReference>
<evidence type="ECO:0000313" key="3">
    <source>
        <dbReference type="EMBL" id="GEC86399.1"/>
    </source>
</evidence>
<sequence length="581" mass="61065">MTASLSSASSAPAYTGRADDLRFGPTVDIEPGTLDVLFSQTAAAHPDDPAVVGDGGPLTYAELDRRATAVARYLRERGVGTGDRVAVLANRCGWMSAVVSGIIRAGAVYVPVDASYPAERVAFIFGDCEPAAAFALGGASLPADLADGLAKSGIVTATITDDSPLGRAIIDGSADPAWATAGPFSQAEQSRPVIGEDPCYIIYTSGTTGTPKGAVNTHIGVTAHMLWMGRALTTVGDESAPIRMLQKAPVSFDVGVGELIGPLATGGVVVVPAPDWWPGDVDALVSMISGYDVTVMSMVPSLMRVLFDVLDDFGVPLSAFSNIRHMIFGGEAVPADIVRRSRDEIGCHVYGLYGPTETAMDVTWIEYTDELVNADDFDDTASLLGLPEDNVACYVLADDGSATGTEIDPAGEAWDTPGELCLAGPQVGLGYLNRDELTAGVFVESLHPESDGGRMYRTGDIVAWTEVGGRRVLKFLGRIGDQVKIRGNRVELGEVESRLRELPGVRQAAAVAADEDGAQVLYAAVIADEDAADATLDVTTLATDLAREVPEYMVPSKILVVDTLPMSHNGKLDRKALAELF</sequence>
<proteinExistence type="predicted"/>
<evidence type="ECO:0000313" key="4">
    <source>
        <dbReference type="Proteomes" id="UP000319986"/>
    </source>
</evidence>
<dbReference type="Pfam" id="PF00501">
    <property type="entry name" value="AMP-binding"/>
    <property type="match status" value="1"/>
</dbReference>
<accession>A0A4Y4C3M1</accession>